<comment type="caution">
    <text evidence="1">The sequence shown here is derived from an EMBL/GenBank/DDBJ whole genome shotgun (WGS) entry which is preliminary data.</text>
</comment>
<protein>
    <submittedName>
        <fullName evidence="1">Uncharacterized protein</fullName>
    </submittedName>
</protein>
<gene>
    <name evidence="1" type="ORF">KC622_03650</name>
</gene>
<reference evidence="1" key="1">
    <citation type="submission" date="2020-04" db="EMBL/GenBank/DDBJ databases">
        <authorList>
            <person name="Zhang T."/>
        </authorList>
    </citation>
    <scope>NUCLEOTIDE SEQUENCE</scope>
    <source>
        <strain evidence="1">HKST-UBA16</strain>
    </source>
</reference>
<dbReference type="AlphaFoldDB" id="A0A955HZF0"/>
<evidence type="ECO:0000313" key="2">
    <source>
        <dbReference type="Proteomes" id="UP000748332"/>
    </source>
</evidence>
<accession>A0A955HZF0</accession>
<sequence length="64" mass="7675">MKKQKKKVKPKTNRETFIREWILLCMEQLGYTNKLYKKEKTISALELMQNNTFLPKEKDKNAGK</sequence>
<evidence type="ECO:0000313" key="1">
    <source>
        <dbReference type="EMBL" id="MCA9375399.1"/>
    </source>
</evidence>
<dbReference type="Proteomes" id="UP000748332">
    <property type="component" value="Unassembled WGS sequence"/>
</dbReference>
<proteinExistence type="predicted"/>
<name>A0A955HZF0_9BACT</name>
<dbReference type="EMBL" id="JAGQLM010000167">
    <property type="protein sequence ID" value="MCA9375399.1"/>
    <property type="molecule type" value="Genomic_DNA"/>
</dbReference>
<organism evidence="1 2">
    <name type="scientific">Candidatus Dojkabacteria bacterium</name>
    <dbReference type="NCBI Taxonomy" id="2099670"/>
    <lineage>
        <taxon>Bacteria</taxon>
        <taxon>Candidatus Dojkabacteria</taxon>
    </lineage>
</organism>
<reference evidence="1" key="2">
    <citation type="journal article" date="2021" name="Microbiome">
        <title>Successional dynamics and alternative stable states in a saline activated sludge microbial community over 9 years.</title>
        <authorList>
            <person name="Wang Y."/>
            <person name="Ye J."/>
            <person name="Ju F."/>
            <person name="Liu L."/>
            <person name="Boyd J.A."/>
            <person name="Deng Y."/>
            <person name="Parks D.H."/>
            <person name="Jiang X."/>
            <person name="Yin X."/>
            <person name="Woodcroft B.J."/>
            <person name="Tyson G.W."/>
            <person name="Hugenholtz P."/>
            <person name="Polz M.F."/>
            <person name="Zhang T."/>
        </authorList>
    </citation>
    <scope>NUCLEOTIDE SEQUENCE</scope>
    <source>
        <strain evidence="1">HKST-UBA16</strain>
    </source>
</reference>